<proteinExistence type="predicted"/>
<evidence type="ECO:0000313" key="4">
    <source>
        <dbReference type="Proteomes" id="UP000240572"/>
    </source>
</evidence>
<gene>
    <name evidence="3" type="ORF">B0I18_102511</name>
</gene>
<feature type="domain" description="Secretion system C-terminal sorting" evidence="2">
    <location>
        <begin position="186"/>
        <end position="261"/>
    </location>
</feature>
<dbReference type="NCBIfam" id="TIGR04183">
    <property type="entry name" value="Por_Secre_tail"/>
    <property type="match status" value="1"/>
</dbReference>
<keyword evidence="4" id="KW-1185">Reference proteome</keyword>
<dbReference type="EMBL" id="PYGD01000002">
    <property type="protein sequence ID" value="PSK93541.1"/>
    <property type="molecule type" value="Genomic_DNA"/>
</dbReference>
<feature type="signal peptide" evidence="1">
    <location>
        <begin position="1"/>
        <end position="20"/>
    </location>
</feature>
<protein>
    <submittedName>
        <fullName evidence="3">Putative secreted protein (Por secretion system target)</fullName>
    </submittedName>
</protein>
<comment type="caution">
    <text evidence="3">The sequence shown here is derived from an EMBL/GenBank/DDBJ whole genome shotgun (WGS) entry which is preliminary data.</text>
</comment>
<name>A0A2P8D8P7_9BACT</name>
<dbReference type="OrthoDB" id="900657at2"/>
<accession>A0A2P8D8P7</accession>
<organism evidence="3 4">
    <name type="scientific">Taibaiella chishuiensis</name>
    <dbReference type="NCBI Taxonomy" id="1434707"/>
    <lineage>
        <taxon>Bacteria</taxon>
        <taxon>Pseudomonadati</taxon>
        <taxon>Bacteroidota</taxon>
        <taxon>Chitinophagia</taxon>
        <taxon>Chitinophagales</taxon>
        <taxon>Chitinophagaceae</taxon>
        <taxon>Taibaiella</taxon>
    </lineage>
</organism>
<evidence type="ECO:0000259" key="2">
    <source>
        <dbReference type="Pfam" id="PF18962"/>
    </source>
</evidence>
<dbReference type="Proteomes" id="UP000240572">
    <property type="component" value="Unassembled WGS sequence"/>
</dbReference>
<feature type="chain" id="PRO_5015123093" evidence="1">
    <location>
        <begin position="21"/>
        <end position="263"/>
    </location>
</feature>
<dbReference type="Pfam" id="PF18962">
    <property type="entry name" value="Por_Secre_tail"/>
    <property type="match status" value="1"/>
</dbReference>
<sequence>MKQLITTAVLLTTMICSAFAQQRKTGVRAYWITPDTAELTVVPCNDSFDLEFLFINAGPDTVRVTDTFFFFDPLTPDGRIMGEYFTAPVPAGDTIAHYKYKAKLSQIERLADPGDDYNDVFKPFSDGTYAIYCAGVSFYNAATPPAGYLQLDADIAPRAAAAGIKIDCKTGIDDLFTGRTAPGLAIYPNPASRTIAFKYNFANTGATVRVTDIAGRVVLDKDFGKQSGEREISLDVSGLTNGMYYVELITDKQRSVGKVSISR</sequence>
<evidence type="ECO:0000313" key="3">
    <source>
        <dbReference type="EMBL" id="PSK93541.1"/>
    </source>
</evidence>
<keyword evidence="1" id="KW-0732">Signal</keyword>
<reference evidence="3 4" key="1">
    <citation type="submission" date="2018-03" db="EMBL/GenBank/DDBJ databases">
        <title>Genomic Encyclopedia of Type Strains, Phase III (KMG-III): the genomes of soil and plant-associated and newly described type strains.</title>
        <authorList>
            <person name="Whitman W."/>
        </authorList>
    </citation>
    <scope>NUCLEOTIDE SEQUENCE [LARGE SCALE GENOMIC DNA]</scope>
    <source>
        <strain evidence="3 4">CGMCC 1.12700</strain>
    </source>
</reference>
<evidence type="ECO:0000256" key="1">
    <source>
        <dbReference type="SAM" id="SignalP"/>
    </source>
</evidence>
<dbReference type="AlphaFoldDB" id="A0A2P8D8P7"/>
<dbReference type="RefSeq" id="WP_106522536.1">
    <property type="nucleotide sequence ID" value="NZ_PYGD01000002.1"/>
</dbReference>
<dbReference type="InterPro" id="IPR026444">
    <property type="entry name" value="Secre_tail"/>
</dbReference>